<organism evidence="2 3">
    <name type="scientific">Endomicrobium trichonymphae</name>
    <dbReference type="NCBI Taxonomy" id="1408204"/>
    <lineage>
        <taxon>Bacteria</taxon>
        <taxon>Pseudomonadati</taxon>
        <taxon>Elusimicrobiota</taxon>
        <taxon>Endomicrobiia</taxon>
        <taxon>Endomicrobiales</taxon>
        <taxon>Endomicrobiaceae</taxon>
        <taxon>Candidatus Endomicrobiellum</taxon>
    </lineage>
</organism>
<dbReference type="AlphaFoldDB" id="A0A1E5II06"/>
<reference evidence="2 3" key="1">
    <citation type="submission" date="2015-11" db="EMBL/GenBank/DDBJ databases">
        <title>Evidence for parallel genomic evolution in an endosymbiosis of termite gut flagellates.</title>
        <authorList>
            <person name="Zheng H."/>
        </authorList>
    </citation>
    <scope>NUCLEOTIDE SEQUENCE [LARGE SCALE GENOMIC DNA]</scope>
    <source>
        <strain evidence="2 3">CET450</strain>
    </source>
</reference>
<gene>
    <name evidence="2" type="ORF">ATZ36_06040</name>
</gene>
<evidence type="ECO:0000313" key="3">
    <source>
        <dbReference type="Proteomes" id="UP000095237"/>
    </source>
</evidence>
<keyword evidence="3" id="KW-1185">Reference proteome</keyword>
<comment type="caution">
    <text evidence="2">The sequence shown here is derived from an EMBL/GenBank/DDBJ whole genome shotgun (WGS) entry which is preliminary data.</text>
</comment>
<evidence type="ECO:0000313" key="2">
    <source>
        <dbReference type="EMBL" id="OEG70120.1"/>
    </source>
</evidence>
<proteinExistence type="predicted"/>
<accession>A0A1E5II06</accession>
<dbReference type="Proteomes" id="UP000095237">
    <property type="component" value="Unassembled WGS sequence"/>
</dbReference>
<name>A0A1E5II06_ENDTX</name>
<feature type="region of interest" description="Disordered" evidence="1">
    <location>
        <begin position="83"/>
        <end position="110"/>
    </location>
</feature>
<sequence>MLAGCGCRPVVNHDVDGQIMLLTKKAEEKIKKIKEIEKNAEEKIKKIKEIEKNAEEKIKKIKEIEKNAEEKIKKIKEIEKNAEEKLSKKSDSGKRETPVKETETEEGKSEIHKPFSKYAYPLSAMITGSVAAFIGHKVSNYKICFVGLTVASVGAFTGIKRLLETSGSKEEKEEKDK</sequence>
<protein>
    <submittedName>
        <fullName evidence="2">Uncharacterized protein</fullName>
    </submittedName>
</protein>
<dbReference type="EMBL" id="LNVX01000463">
    <property type="protein sequence ID" value="OEG70120.1"/>
    <property type="molecule type" value="Genomic_DNA"/>
</dbReference>
<evidence type="ECO:0000256" key="1">
    <source>
        <dbReference type="SAM" id="MobiDB-lite"/>
    </source>
</evidence>